<protein>
    <recommendedName>
        <fullName evidence="3">DUF1618 domain-containing protein</fullName>
    </recommendedName>
</protein>
<name>A0A109NDE1_SORBI</name>
<proteinExistence type="predicted"/>
<dbReference type="InParanoid" id="A0A109NDE1"/>
<gene>
    <name evidence="1" type="ORF">SORBI_3004G130980</name>
</gene>
<dbReference type="Pfam" id="PF07893">
    <property type="entry name" value="DUF1668"/>
    <property type="match status" value="1"/>
</dbReference>
<dbReference type="PANTHER" id="PTHR33085:SF113">
    <property type="entry name" value="OS05G0126000 PROTEIN"/>
    <property type="match status" value="1"/>
</dbReference>
<reference evidence="1 2" key="1">
    <citation type="journal article" date="2009" name="Nature">
        <title>The Sorghum bicolor genome and the diversification of grasses.</title>
        <authorList>
            <person name="Paterson A.H."/>
            <person name="Bowers J.E."/>
            <person name="Bruggmann R."/>
            <person name="Dubchak I."/>
            <person name="Grimwood J."/>
            <person name="Gundlach H."/>
            <person name="Haberer G."/>
            <person name="Hellsten U."/>
            <person name="Mitros T."/>
            <person name="Poliakov A."/>
            <person name="Schmutz J."/>
            <person name="Spannagl M."/>
            <person name="Tang H."/>
            <person name="Wang X."/>
            <person name="Wicker T."/>
            <person name="Bharti A.K."/>
            <person name="Chapman J."/>
            <person name="Feltus F.A."/>
            <person name="Gowik U."/>
            <person name="Grigoriev I.V."/>
            <person name="Lyons E."/>
            <person name="Maher C.A."/>
            <person name="Martis M."/>
            <person name="Narechania A."/>
            <person name="Otillar R.P."/>
            <person name="Penning B.W."/>
            <person name="Salamov A.A."/>
            <person name="Wang Y."/>
            <person name="Zhang L."/>
            <person name="Carpita N.C."/>
            <person name="Freeling M."/>
            <person name="Gingle A.R."/>
            <person name="Hash C.T."/>
            <person name="Keller B."/>
            <person name="Klein P."/>
            <person name="Kresovich S."/>
            <person name="McCann M.C."/>
            <person name="Ming R."/>
            <person name="Peterson D.G."/>
            <person name="Mehboob-ur-Rahman"/>
            <person name="Ware D."/>
            <person name="Westhoff P."/>
            <person name="Mayer K.F."/>
            <person name="Messing J."/>
            <person name="Rokhsar D.S."/>
        </authorList>
    </citation>
    <scope>NUCLEOTIDE SEQUENCE [LARGE SCALE GENOMIC DNA]</scope>
    <source>
        <strain evidence="2">cv. BTx623</strain>
    </source>
</reference>
<dbReference type="InterPro" id="IPR012871">
    <property type="entry name" value="DUF1668_ORYSA"/>
</dbReference>
<dbReference type="PANTHER" id="PTHR33085">
    <property type="entry name" value="OS12G0113100 PROTEIN-RELATED"/>
    <property type="match status" value="1"/>
</dbReference>
<dbReference type="Proteomes" id="UP000000768">
    <property type="component" value="Chromosome 4"/>
</dbReference>
<dbReference type="AlphaFoldDB" id="A0A109NDE1"/>
<reference evidence="2" key="2">
    <citation type="journal article" date="2018" name="Plant J.">
        <title>The Sorghum bicolor reference genome: improved assembly, gene annotations, a transcriptome atlas, and signatures of genome organization.</title>
        <authorList>
            <person name="McCormick R.F."/>
            <person name="Truong S.K."/>
            <person name="Sreedasyam A."/>
            <person name="Jenkins J."/>
            <person name="Shu S."/>
            <person name="Sims D."/>
            <person name="Kennedy M."/>
            <person name="Amirebrahimi M."/>
            <person name="Weers B.D."/>
            <person name="McKinley B."/>
            <person name="Mattison A."/>
            <person name="Morishige D.T."/>
            <person name="Grimwood J."/>
            <person name="Schmutz J."/>
            <person name="Mullet J.E."/>
        </authorList>
    </citation>
    <scope>NUCLEOTIDE SEQUENCE [LARGE SCALE GENOMIC DNA]</scope>
    <source>
        <strain evidence="2">cv. BTx623</strain>
    </source>
</reference>
<keyword evidence="2" id="KW-1185">Reference proteome</keyword>
<evidence type="ECO:0000313" key="1">
    <source>
        <dbReference type="EMBL" id="OQU84836.1"/>
    </source>
</evidence>
<accession>A0A109NDE1</accession>
<dbReference type="EMBL" id="CM000763">
    <property type="protein sequence ID" value="OQU84836.1"/>
    <property type="molecule type" value="Genomic_DNA"/>
</dbReference>
<dbReference type="OrthoDB" id="591320at2759"/>
<evidence type="ECO:0000313" key="2">
    <source>
        <dbReference type="Proteomes" id="UP000000768"/>
    </source>
</evidence>
<organism evidence="1 2">
    <name type="scientific">Sorghum bicolor</name>
    <name type="common">Sorghum</name>
    <name type="synonym">Sorghum vulgare</name>
    <dbReference type="NCBI Taxonomy" id="4558"/>
    <lineage>
        <taxon>Eukaryota</taxon>
        <taxon>Viridiplantae</taxon>
        <taxon>Streptophyta</taxon>
        <taxon>Embryophyta</taxon>
        <taxon>Tracheophyta</taxon>
        <taxon>Spermatophyta</taxon>
        <taxon>Magnoliopsida</taxon>
        <taxon>Liliopsida</taxon>
        <taxon>Poales</taxon>
        <taxon>Poaceae</taxon>
        <taxon>PACMAD clade</taxon>
        <taxon>Panicoideae</taxon>
        <taxon>Andropogonodae</taxon>
        <taxon>Andropogoneae</taxon>
        <taxon>Sorghinae</taxon>
        <taxon>Sorghum</taxon>
    </lineage>
</organism>
<evidence type="ECO:0008006" key="3">
    <source>
        <dbReference type="Google" id="ProtNLM"/>
    </source>
</evidence>
<sequence>MIRRFVNLVAENYRTGVYSLHRLDVSKHLFHQSRADARVLPFLLAEAQDKSGDEGLPMLDMLKELPPPCVKIQPSSPIQPLSREEPFTNRLHFWGLLSPRSSEDKFLCMNGRGDTMLCHADKPSVDPMPHLQAEGVDHIFFSVVRPDADAQDHGEEEEEDLYVIHNLPDRRAACLRVFRKDAAADRWRWESLPPPPFLGAPTNVKYSYTMVDGGRTICISSAIPPGIGTHCFNTVEREWRHAGDWRLPFVGGAEYVPDLALWLGFSPYSPSYNLCGTSDLNAMSADHPPKLQYVWQDIVTPENWAPAGWTKLVSLGSAIFCIARAFAIEIRRRGKFDDEWWEFEDEVTILTGIEVGRDDDGSLKVWKHKSLRYNSMYSVKRVL</sequence>
<dbReference type="Gramene" id="OQU84836">
    <property type="protein sequence ID" value="OQU84836"/>
    <property type="gene ID" value="SORBI_3004G130980"/>
</dbReference>
<dbReference type="OMA" id="NTHRWNE"/>